<dbReference type="OrthoDB" id="5378265at2759"/>
<dbReference type="EMBL" id="SZYD01000017">
    <property type="protein sequence ID" value="KAD3067678.1"/>
    <property type="molecule type" value="Genomic_DNA"/>
</dbReference>
<gene>
    <name evidence="1" type="ORF">E3N88_35558</name>
</gene>
<protein>
    <recommendedName>
        <fullName evidence="3">DUF4219 domain-containing protein</fullName>
    </recommendedName>
</protein>
<keyword evidence="2" id="KW-1185">Reference proteome</keyword>
<comment type="caution">
    <text evidence="1">The sequence shown here is derived from an EMBL/GenBank/DDBJ whole genome shotgun (WGS) entry which is preliminary data.</text>
</comment>
<organism evidence="1 2">
    <name type="scientific">Mikania micrantha</name>
    <name type="common">bitter vine</name>
    <dbReference type="NCBI Taxonomy" id="192012"/>
    <lineage>
        <taxon>Eukaryota</taxon>
        <taxon>Viridiplantae</taxon>
        <taxon>Streptophyta</taxon>
        <taxon>Embryophyta</taxon>
        <taxon>Tracheophyta</taxon>
        <taxon>Spermatophyta</taxon>
        <taxon>Magnoliopsida</taxon>
        <taxon>eudicotyledons</taxon>
        <taxon>Gunneridae</taxon>
        <taxon>Pentapetalae</taxon>
        <taxon>asterids</taxon>
        <taxon>campanulids</taxon>
        <taxon>Asterales</taxon>
        <taxon>Asteraceae</taxon>
        <taxon>Asteroideae</taxon>
        <taxon>Heliantheae alliance</taxon>
        <taxon>Eupatorieae</taxon>
        <taxon>Mikania</taxon>
    </lineage>
</organism>
<evidence type="ECO:0000313" key="1">
    <source>
        <dbReference type="EMBL" id="KAD3067678.1"/>
    </source>
</evidence>
<dbReference type="Proteomes" id="UP000326396">
    <property type="component" value="Linkage Group LG7"/>
</dbReference>
<sequence length="79" mass="8800">MAIPAGGVVVPVREPGNVSLLCPKLTTTNYTAWSIMMETVLATHGLQEAIDPTWSLVKSWCKQEDVNQKERYDARPIKD</sequence>
<reference evidence="1 2" key="1">
    <citation type="submission" date="2019-05" db="EMBL/GenBank/DDBJ databases">
        <title>Mikania micrantha, genome provides insights into the molecular mechanism of rapid growth.</title>
        <authorList>
            <person name="Liu B."/>
        </authorList>
    </citation>
    <scope>NUCLEOTIDE SEQUENCE [LARGE SCALE GENOMIC DNA]</scope>
    <source>
        <strain evidence="1">NLD-2019</strain>
        <tissue evidence="1">Leaf</tissue>
    </source>
</reference>
<name>A0A5N6M1F1_9ASTR</name>
<evidence type="ECO:0008006" key="3">
    <source>
        <dbReference type="Google" id="ProtNLM"/>
    </source>
</evidence>
<accession>A0A5N6M1F1</accession>
<evidence type="ECO:0000313" key="2">
    <source>
        <dbReference type="Proteomes" id="UP000326396"/>
    </source>
</evidence>
<proteinExistence type="predicted"/>
<dbReference type="AlphaFoldDB" id="A0A5N6M1F1"/>